<dbReference type="Proteomes" id="UP000805193">
    <property type="component" value="Unassembled WGS sequence"/>
</dbReference>
<organism evidence="1 2">
    <name type="scientific">Ixodes persulcatus</name>
    <name type="common">Taiga tick</name>
    <dbReference type="NCBI Taxonomy" id="34615"/>
    <lineage>
        <taxon>Eukaryota</taxon>
        <taxon>Metazoa</taxon>
        <taxon>Ecdysozoa</taxon>
        <taxon>Arthropoda</taxon>
        <taxon>Chelicerata</taxon>
        <taxon>Arachnida</taxon>
        <taxon>Acari</taxon>
        <taxon>Parasitiformes</taxon>
        <taxon>Ixodida</taxon>
        <taxon>Ixodoidea</taxon>
        <taxon>Ixodidae</taxon>
        <taxon>Ixodinae</taxon>
        <taxon>Ixodes</taxon>
    </lineage>
</organism>
<dbReference type="EMBL" id="JABSTQ010011167">
    <property type="protein sequence ID" value="KAG0414577.1"/>
    <property type="molecule type" value="Genomic_DNA"/>
</dbReference>
<evidence type="ECO:0000313" key="1">
    <source>
        <dbReference type="EMBL" id="KAG0414577.1"/>
    </source>
</evidence>
<proteinExistence type="predicted"/>
<evidence type="ECO:0000313" key="2">
    <source>
        <dbReference type="Proteomes" id="UP000805193"/>
    </source>
</evidence>
<name>A0AC60P567_IXOPE</name>
<comment type="caution">
    <text evidence="1">The sequence shown here is derived from an EMBL/GenBank/DDBJ whole genome shotgun (WGS) entry which is preliminary data.</text>
</comment>
<reference evidence="1 2" key="1">
    <citation type="journal article" date="2020" name="Cell">
        <title>Large-Scale Comparative Analyses of Tick Genomes Elucidate Their Genetic Diversity and Vector Capacities.</title>
        <authorList>
            <consortium name="Tick Genome and Microbiome Consortium (TIGMIC)"/>
            <person name="Jia N."/>
            <person name="Wang J."/>
            <person name="Shi W."/>
            <person name="Du L."/>
            <person name="Sun Y."/>
            <person name="Zhan W."/>
            <person name="Jiang J.F."/>
            <person name="Wang Q."/>
            <person name="Zhang B."/>
            <person name="Ji P."/>
            <person name="Bell-Sakyi L."/>
            <person name="Cui X.M."/>
            <person name="Yuan T.T."/>
            <person name="Jiang B.G."/>
            <person name="Yang W.F."/>
            <person name="Lam T.T."/>
            <person name="Chang Q.C."/>
            <person name="Ding S.J."/>
            <person name="Wang X.J."/>
            <person name="Zhu J.G."/>
            <person name="Ruan X.D."/>
            <person name="Zhao L."/>
            <person name="Wei J.T."/>
            <person name="Ye R.Z."/>
            <person name="Que T.C."/>
            <person name="Du C.H."/>
            <person name="Zhou Y.H."/>
            <person name="Cheng J.X."/>
            <person name="Dai P.F."/>
            <person name="Guo W.B."/>
            <person name="Han X.H."/>
            <person name="Huang E.J."/>
            <person name="Li L.F."/>
            <person name="Wei W."/>
            <person name="Gao Y.C."/>
            <person name="Liu J.Z."/>
            <person name="Shao H.Z."/>
            <person name="Wang X."/>
            <person name="Wang C.C."/>
            <person name="Yang T.C."/>
            <person name="Huo Q.B."/>
            <person name="Li W."/>
            <person name="Chen H.Y."/>
            <person name="Chen S.E."/>
            <person name="Zhou L.G."/>
            <person name="Ni X.B."/>
            <person name="Tian J.H."/>
            <person name="Sheng Y."/>
            <person name="Liu T."/>
            <person name="Pan Y.S."/>
            <person name="Xia L.Y."/>
            <person name="Li J."/>
            <person name="Zhao F."/>
            <person name="Cao W.C."/>
        </authorList>
    </citation>
    <scope>NUCLEOTIDE SEQUENCE [LARGE SCALE GENOMIC DNA]</scope>
    <source>
        <strain evidence="1">Iper-2018</strain>
    </source>
</reference>
<accession>A0AC60P567</accession>
<gene>
    <name evidence="1" type="ORF">HPB47_008273</name>
</gene>
<sequence>MPKELVKKLILCPAPFLWRVSLCHHGPPRNPPPQTLEIVSRSRSRSNSVLNSVPQASETVCGQLYWSRSLSMEVRMSQEQLRHHPAILTNAWICLRNLSR</sequence>
<keyword evidence="2" id="KW-1185">Reference proteome</keyword>
<protein>
    <submittedName>
        <fullName evidence="1">Uncharacterized protein</fullName>
    </submittedName>
</protein>